<evidence type="ECO:0000259" key="1">
    <source>
        <dbReference type="Pfam" id="PF12680"/>
    </source>
</evidence>
<gene>
    <name evidence="2" type="ORF">ABIF63_003417</name>
</gene>
<dbReference type="InterPro" id="IPR037401">
    <property type="entry name" value="SnoaL-like"/>
</dbReference>
<dbReference type="Proteomes" id="UP001549291">
    <property type="component" value="Unassembled WGS sequence"/>
</dbReference>
<dbReference type="Pfam" id="PF12680">
    <property type="entry name" value="SnoaL_2"/>
    <property type="match status" value="1"/>
</dbReference>
<protein>
    <recommendedName>
        <fullName evidence="1">SnoaL-like domain-containing protein</fullName>
    </recommendedName>
</protein>
<dbReference type="EMBL" id="JBEPTQ010000002">
    <property type="protein sequence ID" value="MET4719311.1"/>
    <property type="molecule type" value="Genomic_DNA"/>
</dbReference>
<sequence length="174" mass="19282">MCQHASSMIAPRHAAAVGRVSNFAGRTVQHPFIIERLCPALGVARCREFWMSIARDDFDPIGAIVDWLDACRRGDLNALLNFYDEGAVLECDCEGVSVTGRNAIAAYWAPKLENNRMPAFTLDDVALTGHGVQMDYQSYEGKPVRLYFRFSGSGKIIYTSCGPKVRRAAQPSYN</sequence>
<feature type="domain" description="SnoaL-like" evidence="1">
    <location>
        <begin position="66"/>
        <end position="144"/>
    </location>
</feature>
<organism evidence="2 3">
    <name type="scientific">Bradyrhizobium japonicum</name>
    <dbReference type="NCBI Taxonomy" id="375"/>
    <lineage>
        <taxon>Bacteria</taxon>
        <taxon>Pseudomonadati</taxon>
        <taxon>Pseudomonadota</taxon>
        <taxon>Alphaproteobacteria</taxon>
        <taxon>Hyphomicrobiales</taxon>
        <taxon>Nitrobacteraceae</taxon>
        <taxon>Bradyrhizobium</taxon>
    </lineage>
</organism>
<reference evidence="2 3" key="1">
    <citation type="submission" date="2024-06" db="EMBL/GenBank/DDBJ databases">
        <title>Genomic Encyclopedia of Type Strains, Phase V (KMG-V): Genome sequencing to study the core and pangenomes of soil and plant-associated prokaryotes.</title>
        <authorList>
            <person name="Whitman W."/>
        </authorList>
    </citation>
    <scope>NUCLEOTIDE SEQUENCE [LARGE SCALE GENOMIC DNA]</scope>
    <source>
        <strain evidence="2 3">USDA 160</strain>
    </source>
</reference>
<comment type="caution">
    <text evidence="2">The sequence shown here is derived from an EMBL/GenBank/DDBJ whole genome shotgun (WGS) entry which is preliminary data.</text>
</comment>
<proteinExistence type="predicted"/>
<evidence type="ECO:0000313" key="3">
    <source>
        <dbReference type="Proteomes" id="UP001549291"/>
    </source>
</evidence>
<accession>A0ABV2RQV4</accession>
<dbReference type="SUPFAM" id="SSF54427">
    <property type="entry name" value="NTF2-like"/>
    <property type="match status" value="1"/>
</dbReference>
<dbReference type="Gene3D" id="3.10.450.50">
    <property type="match status" value="1"/>
</dbReference>
<keyword evidence="3" id="KW-1185">Reference proteome</keyword>
<name>A0ABV2RQV4_BRAJP</name>
<evidence type="ECO:0000313" key="2">
    <source>
        <dbReference type="EMBL" id="MET4719311.1"/>
    </source>
</evidence>
<dbReference type="InterPro" id="IPR032710">
    <property type="entry name" value="NTF2-like_dom_sf"/>
</dbReference>